<feature type="region of interest" description="Disordered" evidence="1">
    <location>
        <begin position="336"/>
        <end position="362"/>
    </location>
</feature>
<feature type="region of interest" description="Disordered" evidence="1">
    <location>
        <begin position="1224"/>
        <end position="1251"/>
    </location>
</feature>
<reference evidence="3 4" key="1">
    <citation type="submission" date="2017-05" db="EMBL/GenBank/DDBJ databases">
        <title>Complete and WGS of Bordetella genogroups.</title>
        <authorList>
            <person name="Spilker T."/>
            <person name="LiPuma J."/>
        </authorList>
    </citation>
    <scope>NUCLEOTIDE SEQUENCE [LARGE SCALE GENOMIC DNA]</scope>
    <source>
        <strain evidence="3 4">AU19157</strain>
    </source>
</reference>
<proteinExistence type="predicted"/>
<dbReference type="Proteomes" id="UP000194151">
    <property type="component" value="Chromosome"/>
</dbReference>
<evidence type="ECO:0000313" key="3">
    <source>
        <dbReference type="EMBL" id="ARP79968.1"/>
    </source>
</evidence>
<feature type="region of interest" description="Disordered" evidence="1">
    <location>
        <begin position="1166"/>
        <end position="1203"/>
    </location>
</feature>
<dbReference type="KEGG" id="bgv:CAL12_03435"/>
<sequence>MEQLTEVGKDKQNGVSSSAHAIKTKPSRPGSLGHTYESHALAAALLAVMPAMAAHAQSGISINNSTTINQTAVDSNGYIFGIWQSQAGSNGSTGGSTSNGVSITNTAAITLNASGPALSGAAIWATDQGGSSNSSGGGGSSSGVTITSSDNLLNATGAGSGGFADVQAMSLGGNGSNWGGGGSGGTAQVTLNQAARLNWTWQNASSGNSGIYGVQALSQGGQGGTTNTGSSNNNGGAGGNGGSAIVNLSYYGDIYVNVAGTPPSGQPAIPSGAAVAASVGGNGGSAIQGNNNSGGQGGSAGTVTISHADSSITTNNDYLPGFVAYGVGGTGGNGGTPSSQVGAANPSQNGGNGGSTNGANITFSAPSRWASITTSASGAGFSPAIAATQVGGAGGFGGYSHDTGFSASHGGDGGAGGNAGAINVTVQGSNGNFVGLTTDAPSSPGIYASSLGGAGGYGGYADTSAAGNAHGGDGGAGGAGGDITISVTNSIITTHHSNSPGIMARSEGGVGAEGGSADAGTGKAYGGDGGAGGNSGGITITTDSYSTITTTYGTDAMGIFAQSLSAAGGNNNGKNGGFGGDDGTAGAGGSVGTIQITNGATISTAGPTSRGILAQAMAGAGGTGGSSWSLGHSGGGTGASGGAAGTINLTNSGAISTAGDSAQGILMQSIGGGGGAGGAGSGIISAIGGNGGNGSDGGTINFTNTGSVSTTAAGSIGVLGQSIGGGGGDGGGASGISVAIGGNGGNSANGGSLTANLNSGTAITTVGDIAHGAVFQSIGGGGGNGGNAMATGISVSEAIGGTGGAAGTGGQVTVNTNGAVITTSGSKSVGLVAQSIGGGGGTGGSAMSTSIGPLYDVSIAVGGAGGSAPSYGGIAAINMTGGSIATGQSPSLINGSSAATGICPGTSNGACNVQPVDSYGVVVQSIGGGGGHGGAASAQAIAISTTFEPDGSQLALSEALSAGGNGGGGGNGGTAMFAMSTGAKIVTAGNGATGALVQSIGGGGGNGGDSSAMAAAVGYTSNSAPTGFSPGISLTATVSGNGGSAGAGGPVQVAIGGGTDQWGGFWGDGSGAAPTSIVTYGDYAAGIKAQSIGGGGGDAGVGSGNTQNFGTGSTTSLSINLGSSGSPGGNGGNTTVALYPGNGIQTFGSGAVGIIAQSIGGGGGTSQGGSFSFAQSAKQDNGPDVKPGVNLALGHATSASGGSGQTVVVNVQAPITTHGNDATGVVAQSIGGGGGVGGSSGSDGSGDNPVLQAMQGREFESDVTNWLNDKSLPQENTTLNMNVGGQGGAGGDGGPVTVWLSSTIATVGNPVVAGGNQAPSSGDWAHGIVAQSIGGGGGKGGTALASSRGGDWAEINASYNLAVGGTGGQGGSGGTVTVNLQDTGVVQTVGYGATGVVAQSIGGGGGMGADGSDALGGRISLGASGGGGGGSGGSGGTVYIQEDGNLGSTITTSGTFADGINAQSIGGGGGIAGAGSSVWAEYGSKQVSGSMQLTAGGGNNSGGSGGNVYINQNFQNYPLFVNVSGYGAYGILAQSIGGGGGNIIANQAASGGTTTQLGSLSTSGGAYGGGVYINLTSGSIISASGTAGMGVVAQSIGGGGGIIRVNDGTGTTPSLFTGYQPSFTKQTNTSAANGGPVIITSYANISANGPGGIGIFAQSVGGGGGLILNGSSLYAGTPLADGCSQARCGGTGANGSDNFTVTLLGGSVSATGANGIGIFAQSTGFAQLTNATPNVVIGSGDPTNTVTVTGGSGSGVGVWIDRPGGDSNDNQGWLKIQEGGVLTTVSGSGGMAVNATGGGSVAVTNLGTIVGSMSLDTTETNYNNASWTPGPVDSKGMLQNDRGALLNRGTWVPGASARADILNQGVIAFDNPAMATNVHGRFIQTDTGSLSPVIDSLNNQVSHFNVNGTATLGGVIVPNAVSLLPGTTPAVLTANSFASTAQAKDSLVFDWDATTSGNSVALTPSNFTPNIGALNGSQSSLANYYSRGWGNVDRGLATTFAGLSHIDDVDTYKKTLNSLSSKATQAQSMAVIESAGTILGAGMSCPVFVGDSVQLGEDNCVWGQINGRWTDQSSTNDIQGYHVSGTTYRIGAQHQVAPNWYVGGSLAAGQTYARTKGGSSGDGDVYDGSVTVKHLAGPWYFAGSLAMATGSFNNNRQVDVFGDSISLGSDSNIFLAGGRFRAGYEFDRGDWYIRPYGDVDVVYTHAPGFKEGGSSPYALNVRTTDQTNVSFSPMIEFGRRGDLDAKTTIRAYAAFGISWRPDNTRTVKSSFSNADSSNGTFTDYIKSPEVLGKVDLGLQLFRAGGYELRAGYTADIGNHFISQSATARFAYHF</sequence>
<evidence type="ECO:0000313" key="4">
    <source>
        <dbReference type="Proteomes" id="UP000194151"/>
    </source>
</evidence>
<organism evidence="3 4">
    <name type="scientific">Bordetella genomosp. 8</name>
    <dbReference type="NCBI Taxonomy" id="1416806"/>
    <lineage>
        <taxon>Bacteria</taxon>
        <taxon>Pseudomonadati</taxon>
        <taxon>Pseudomonadota</taxon>
        <taxon>Betaproteobacteria</taxon>
        <taxon>Burkholderiales</taxon>
        <taxon>Alcaligenaceae</taxon>
        <taxon>Bordetella</taxon>
    </lineage>
</organism>
<keyword evidence="4" id="KW-1185">Reference proteome</keyword>
<feature type="region of interest" description="Disordered" evidence="1">
    <location>
        <begin position="1"/>
        <end position="31"/>
    </location>
</feature>
<protein>
    <recommendedName>
        <fullName evidence="2">Autotransporter domain-containing protein</fullName>
    </recommendedName>
</protein>
<dbReference type="STRING" id="1416806.CAL12_03435"/>
<evidence type="ECO:0000259" key="2">
    <source>
        <dbReference type="PROSITE" id="PS51208"/>
    </source>
</evidence>
<dbReference type="EMBL" id="CP021108">
    <property type="protein sequence ID" value="ARP79968.1"/>
    <property type="molecule type" value="Genomic_DNA"/>
</dbReference>
<dbReference type="InterPro" id="IPR005546">
    <property type="entry name" value="Autotransporte_beta"/>
</dbReference>
<dbReference type="SMART" id="SM00869">
    <property type="entry name" value="Autotransporter"/>
    <property type="match status" value="1"/>
</dbReference>
<accession>A0A1W6YG13</accession>
<dbReference type="InterPro" id="IPR036709">
    <property type="entry name" value="Autotransporte_beta_dom_sf"/>
</dbReference>
<feature type="domain" description="Autotransporter" evidence="2">
    <location>
        <begin position="2054"/>
        <end position="2333"/>
    </location>
</feature>
<evidence type="ECO:0000256" key="1">
    <source>
        <dbReference type="SAM" id="MobiDB-lite"/>
    </source>
</evidence>
<feature type="region of interest" description="Disordered" evidence="1">
    <location>
        <begin position="496"/>
        <end position="517"/>
    </location>
</feature>
<dbReference type="SUPFAM" id="SSF103515">
    <property type="entry name" value="Autotransporter"/>
    <property type="match status" value="1"/>
</dbReference>
<feature type="compositionally biased region" description="Gly residues" evidence="1">
    <location>
        <begin position="1230"/>
        <end position="1244"/>
    </location>
</feature>
<gene>
    <name evidence="3" type="ORF">CAL12_03435</name>
</gene>
<name>A0A1W6YG13_9BORD</name>
<dbReference type="PROSITE" id="PS51208">
    <property type="entry name" value="AUTOTRANSPORTER"/>
    <property type="match status" value="1"/>
</dbReference>